<feature type="transmembrane region" description="Helical" evidence="1">
    <location>
        <begin position="39"/>
        <end position="56"/>
    </location>
</feature>
<dbReference type="AlphaFoldDB" id="A0A1W2C0U1"/>
<dbReference type="PANTHER" id="PTHR32309">
    <property type="entry name" value="TYROSINE-PROTEIN KINASE"/>
    <property type="match status" value="1"/>
</dbReference>
<evidence type="ECO:0000313" key="2">
    <source>
        <dbReference type="EMBL" id="SMC78845.1"/>
    </source>
</evidence>
<keyword evidence="1" id="KW-0812">Transmembrane</keyword>
<accession>A0A1W2C0U1</accession>
<sequence length="362" mass="40443">MATTESLNNINTKQRSDEVTLRDLIIQIKQWCNYLISKWVIILIVGVVGAILGLLYSSSQGVVYKATTTFVLEDSGSKGGLGQYSGLAAIAGIDMGGGGGLFSGDNILELYKSRSMIKKALLRTAMFKEKEQTVIDRYIEFNDLREKWAKDPKLKDVSFSNDREFTVVQDSILNRMIIDIRNNNLFVNYFEKTKSIIEVEVKGPDALFAKAFNESIVATVNEFYIQTKAKKSLENLVILQHQVDSVKAVLNGSIFSSAATMDATPNLNPTRQVLRAPVERSRINAETNKVILAELVKNLEISRISVRKEMPLIQVIDYPVLPLEIERMSKSSGIILGGFLSGFLIIFILSSVFFYKKIMSSE</sequence>
<dbReference type="RefSeq" id="WP_084288834.1">
    <property type="nucleotide sequence ID" value="NZ_FWYB01000003.1"/>
</dbReference>
<dbReference type="PANTHER" id="PTHR32309:SF31">
    <property type="entry name" value="CAPSULAR EXOPOLYSACCHARIDE FAMILY"/>
    <property type="match status" value="1"/>
</dbReference>
<dbReference type="InterPro" id="IPR050445">
    <property type="entry name" value="Bact_polysacc_biosynth/exp"/>
</dbReference>
<dbReference type="STRING" id="475255.SAMN04488101_10337"/>
<dbReference type="EMBL" id="FWYB01000003">
    <property type="protein sequence ID" value="SMC78845.1"/>
    <property type="molecule type" value="Genomic_DNA"/>
</dbReference>
<keyword evidence="1" id="KW-0472">Membrane</keyword>
<evidence type="ECO:0000256" key="1">
    <source>
        <dbReference type="SAM" id="Phobius"/>
    </source>
</evidence>
<keyword evidence="3" id="KW-1185">Reference proteome</keyword>
<evidence type="ECO:0000313" key="3">
    <source>
        <dbReference type="Proteomes" id="UP000192678"/>
    </source>
</evidence>
<dbReference type="OrthoDB" id="745212at2"/>
<name>A0A1W2C0U1_9SPHI</name>
<keyword evidence="1" id="KW-1133">Transmembrane helix</keyword>
<gene>
    <name evidence="2" type="ORF">SAMN04488101_10337</name>
</gene>
<organism evidence="2 3">
    <name type="scientific">Pedobacter nyackensis</name>
    <dbReference type="NCBI Taxonomy" id="475255"/>
    <lineage>
        <taxon>Bacteria</taxon>
        <taxon>Pseudomonadati</taxon>
        <taxon>Bacteroidota</taxon>
        <taxon>Sphingobacteriia</taxon>
        <taxon>Sphingobacteriales</taxon>
        <taxon>Sphingobacteriaceae</taxon>
        <taxon>Pedobacter</taxon>
    </lineage>
</organism>
<protein>
    <submittedName>
        <fullName evidence="2">Chain length determinant protein</fullName>
    </submittedName>
</protein>
<dbReference type="Proteomes" id="UP000192678">
    <property type="component" value="Unassembled WGS sequence"/>
</dbReference>
<proteinExistence type="predicted"/>
<feature type="transmembrane region" description="Helical" evidence="1">
    <location>
        <begin position="334"/>
        <end position="355"/>
    </location>
</feature>
<reference evidence="2 3" key="1">
    <citation type="submission" date="2017-04" db="EMBL/GenBank/DDBJ databases">
        <authorList>
            <person name="Afonso C.L."/>
            <person name="Miller P.J."/>
            <person name="Scott M.A."/>
            <person name="Spackman E."/>
            <person name="Goraichik I."/>
            <person name="Dimitrov K.M."/>
            <person name="Suarez D.L."/>
            <person name="Swayne D.E."/>
        </authorList>
    </citation>
    <scope>NUCLEOTIDE SEQUENCE [LARGE SCALE GENOMIC DNA]</scope>
    <source>
        <strain evidence="2 3">DSM 19625</strain>
    </source>
</reference>